<dbReference type="EMBL" id="ML977318">
    <property type="protein sequence ID" value="KAF2117594.1"/>
    <property type="molecule type" value="Genomic_DNA"/>
</dbReference>
<sequence length="265" mass="28530">MEIVGAVASVSQLIAYGNSTLLVLRGLYKDLQQDQLGWKEQESELSLLLQIVEKISGRHYSKQEVLPGAVLSLLLDLSKIAQAARVLVASSQSTGLLGIRWTALRVARDLPDVLGSLQSKRKLLQLFISYQNLEISRAICTEMSSEHGIKGQSATKSDQTDGGKGSVNLNADTTGHRNYNTSNRGWGNTADKSTSNASTYKISAKIVGDDNFSNCNDYGDGMSEAGILELHRIAQYGRKNAAGQVVSSTGSKNHGQGHTVGKKHV</sequence>
<organism evidence="2 3">
    <name type="scientific">Lophiotrema nucula</name>
    <dbReference type="NCBI Taxonomy" id="690887"/>
    <lineage>
        <taxon>Eukaryota</taxon>
        <taxon>Fungi</taxon>
        <taxon>Dikarya</taxon>
        <taxon>Ascomycota</taxon>
        <taxon>Pezizomycotina</taxon>
        <taxon>Dothideomycetes</taxon>
        <taxon>Pleosporomycetidae</taxon>
        <taxon>Pleosporales</taxon>
        <taxon>Lophiotremataceae</taxon>
        <taxon>Lophiotrema</taxon>
    </lineage>
</organism>
<evidence type="ECO:0000256" key="1">
    <source>
        <dbReference type="SAM" id="MobiDB-lite"/>
    </source>
</evidence>
<keyword evidence="3" id="KW-1185">Reference proteome</keyword>
<proteinExistence type="predicted"/>
<name>A0A6A5ZES8_9PLEO</name>
<reference evidence="2" key="1">
    <citation type="journal article" date="2020" name="Stud. Mycol.">
        <title>101 Dothideomycetes genomes: a test case for predicting lifestyles and emergence of pathogens.</title>
        <authorList>
            <person name="Haridas S."/>
            <person name="Albert R."/>
            <person name="Binder M."/>
            <person name="Bloem J."/>
            <person name="Labutti K."/>
            <person name="Salamov A."/>
            <person name="Andreopoulos B."/>
            <person name="Baker S."/>
            <person name="Barry K."/>
            <person name="Bills G."/>
            <person name="Bluhm B."/>
            <person name="Cannon C."/>
            <person name="Castanera R."/>
            <person name="Culley D."/>
            <person name="Daum C."/>
            <person name="Ezra D."/>
            <person name="Gonzalez J."/>
            <person name="Henrissat B."/>
            <person name="Kuo A."/>
            <person name="Liang C."/>
            <person name="Lipzen A."/>
            <person name="Lutzoni F."/>
            <person name="Magnuson J."/>
            <person name="Mondo S."/>
            <person name="Nolan M."/>
            <person name="Ohm R."/>
            <person name="Pangilinan J."/>
            <person name="Park H.-J."/>
            <person name="Ramirez L."/>
            <person name="Alfaro M."/>
            <person name="Sun H."/>
            <person name="Tritt A."/>
            <person name="Yoshinaga Y."/>
            <person name="Zwiers L.-H."/>
            <person name="Turgeon B."/>
            <person name="Goodwin S."/>
            <person name="Spatafora J."/>
            <person name="Crous P."/>
            <person name="Grigoriev I."/>
        </authorList>
    </citation>
    <scope>NUCLEOTIDE SEQUENCE</scope>
    <source>
        <strain evidence="2">CBS 627.86</strain>
    </source>
</reference>
<feature type="compositionally biased region" description="Polar residues" evidence="1">
    <location>
        <begin position="245"/>
        <end position="256"/>
    </location>
</feature>
<accession>A0A6A5ZES8</accession>
<gene>
    <name evidence="2" type="ORF">BDV96DRAFT_597507</name>
</gene>
<dbReference type="AlphaFoldDB" id="A0A6A5ZES8"/>
<feature type="compositionally biased region" description="Polar residues" evidence="1">
    <location>
        <begin position="167"/>
        <end position="194"/>
    </location>
</feature>
<protein>
    <submittedName>
        <fullName evidence="2">Uncharacterized protein</fullName>
    </submittedName>
</protein>
<dbReference type="OrthoDB" id="3797806at2759"/>
<feature type="region of interest" description="Disordered" evidence="1">
    <location>
        <begin position="244"/>
        <end position="265"/>
    </location>
</feature>
<dbReference type="Proteomes" id="UP000799770">
    <property type="component" value="Unassembled WGS sequence"/>
</dbReference>
<feature type="region of interest" description="Disordered" evidence="1">
    <location>
        <begin position="147"/>
        <end position="194"/>
    </location>
</feature>
<evidence type="ECO:0000313" key="2">
    <source>
        <dbReference type="EMBL" id="KAF2117594.1"/>
    </source>
</evidence>
<evidence type="ECO:0000313" key="3">
    <source>
        <dbReference type="Proteomes" id="UP000799770"/>
    </source>
</evidence>